<keyword evidence="3" id="KW-1185">Reference proteome</keyword>
<sequence length="507" mass="53413">MHAPSRIARRLGVSATAALSLVLAGATPALADDTVPLDTTPPVISSTGLADGQTVLRQSVLHPVVTDDVAVRSVLVRIGSTGARCTIDATQGVSCPLTVPVAFNGTDVNVTVRAFDTAGNYTDRATPVHVVSVALSGTLTPKAGTPMRSGPMTATLSDVSPETNKIEMMDGLSSTVLTTVTAAPWAFTWDASAAASPPCFRLSETGGNTTTYCSNYVVSDEAPVIKSVSAYHEYGGTDRGGTIAWSSQLDLGKGWIGADGTITVGATDKAGVDHTELWVDGVRRSSITGQPNSFDWHDTTRGKTFANLEVRVTNRVGLTTTKAFRLNIDNVGPALKIAPRSGTLLRGKQVIVTKTAIDQHRVVLPDSAGFSSPWQASPLSYVEYLTLHGDGPILLSLAVYDELGNPAAVTNRVTVDNTRAKVAFATAPKNKAKVKGTVKVAAAASDKNGVARVQLLVNGKVVATDTTAAYKFTINTKKYGKTLKVRLRVYDRAGNVTTTAARTWYRR</sequence>
<evidence type="ECO:0000313" key="2">
    <source>
        <dbReference type="EMBL" id="GIE72352.1"/>
    </source>
</evidence>
<dbReference type="InterPro" id="IPR013783">
    <property type="entry name" value="Ig-like_fold"/>
</dbReference>
<organism evidence="2 3">
    <name type="scientific">Actinoplanes palleronii</name>
    <dbReference type="NCBI Taxonomy" id="113570"/>
    <lineage>
        <taxon>Bacteria</taxon>
        <taxon>Bacillati</taxon>
        <taxon>Actinomycetota</taxon>
        <taxon>Actinomycetes</taxon>
        <taxon>Micromonosporales</taxon>
        <taxon>Micromonosporaceae</taxon>
        <taxon>Actinoplanes</taxon>
    </lineage>
</organism>
<dbReference type="EMBL" id="BOMS01000141">
    <property type="protein sequence ID" value="GIE72352.1"/>
    <property type="molecule type" value="Genomic_DNA"/>
</dbReference>
<feature type="chain" id="PRO_5045079587" description="Ig-like domain-containing protein" evidence="1">
    <location>
        <begin position="32"/>
        <end position="507"/>
    </location>
</feature>
<dbReference type="Pfam" id="PF17957">
    <property type="entry name" value="Big_7"/>
    <property type="match status" value="1"/>
</dbReference>
<dbReference type="RefSeq" id="WP_203830071.1">
    <property type="nucleotide sequence ID" value="NZ_BAAATY010000050.1"/>
</dbReference>
<reference evidence="2 3" key="1">
    <citation type="submission" date="2021-01" db="EMBL/GenBank/DDBJ databases">
        <title>Whole genome shotgun sequence of Actinoplanes palleronii NBRC 14916.</title>
        <authorList>
            <person name="Komaki H."/>
            <person name="Tamura T."/>
        </authorList>
    </citation>
    <scope>NUCLEOTIDE SEQUENCE [LARGE SCALE GENOMIC DNA]</scope>
    <source>
        <strain evidence="2 3">NBRC 14916</strain>
    </source>
</reference>
<proteinExistence type="predicted"/>
<evidence type="ECO:0000313" key="3">
    <source>
        <dbReference type="Proteomes" id="UP000624709"/>
    </source>
</evidence>
<name>A0ABQ4BNT7_9ACTN</name>
<dbReference type="Proteomes" id="UP000624709">
    <property type="component" value="Unassembled WGS sequence"/>
</dbReference>
<evidence type="ECO:0008006" key="4">
    <source>
        <dbReference type="Google" id="ProtNLM"/>
    </source>
</evidence>
<comment type="caution">
    <text evidence="2">The sequence shown here is derived from an EMBL/GenBank/DDBJ whole genome shotgun (WGS) entry which is preliminary data.</text>
</comment>
<feature type="signal peptide" evidence="1">
    <location>
        <begin position="1"/>
        <end position="31"/>
    </location>
</feature>
<keyword evidence="1" id="KW-0732">Signal</keyword>
<accession>A0ABQ4BNT7</accession>
<protein>
    <recommendedName>
        <fullName evidence="4">Ig-like domain-containing protein</fullName>
    </recommendedName>
</protein>
<dbReference type="Gene3D" id="2.60.40.10">
    <property type="entry name" value="Immunoglobulins"/>
    <property type="match status" value="2"/>
</dbReference>
<evidence type="ECO:0000256" key="1">
    <source>
        <dbReference type="SAM" id="SignalP"/>
    </source>
</evidence>
<gene>
    <name evidence="2" type="ORF">Apa02nite_084600</name>
</gene>